<name>A0ABM5N659_EMTOG</name>
<feature type="transmembrane region" description="Helical" evidence="2">
    <location>
        <begin position="463"/>
        <end position="484"/>
    </location>
</feature>
<dbReference type="InterPro" id="IPR050445">
    <property type="entry name" value="Bact_polysacc_biosynth/exp"/>
</dbReference>
<keyword evidence="4" id="KW-1185">Reference proteome</keyword>
<dbReference type="InterPro" id="IPR027417">
    <property type="entry name" value="P-loop_NTPase"/>
</dbReference>
<keyword evidence="2" id="KW-0812">Transmembrane</keyword>
<keyword evidence="2" id="KW-1133">Transmembrane helix</keyword>
<evidence type="ECO:0000313" key="4">
    <source>
        <dbReference type="Proteomes" id="UP000002875"/>
    </source>
</evidence>
<dbReference type="SUPFAM" id="SSF52540">
    <property type="entry name" value="P-loop containing nucleoside triphosphate hydrolases"/>
    <property type="match status" value="1"/>
</dbReference>
<dbReference type="Gene3D" id="3.40.50.300">
    <property type="entry name" value="P-loop containing nucleotide triphosphate hydrolases"/>
    <property type="match status" value="1"/>
</dbReference>
<dbReference type="EMBL" id="CP002961">
    <property type="protein sequence ID" value="AFK04973.1"/>
    <property type="molecule type" value="Genomic_DNA"/>
</dbReference>
<dbReference type="PANTHER" id="PTHR32309:SF13">
    <property type="entry name" value="FERRIC ENTEROBACTIN TRANSPORT PROTEIN FEPE"/>
    <property type="match status" value="1"/>
</dbReference>
<dbReference type="RefSeq" id="WP_015030661.1">
    <property type="nucleotide sequence ID" value="NC_018748.1"/>
</dbReference>
<feature type="transmembrane region" description="Helical" evidence="2">
    <location>
        <begin position="12"/>
        <end position="31"/>
    </location>
</feature>
<dbReference type="PANTHER" id="PTHR32309">
    <property type="entry name" value="TYROSINE-PROTEIN KINASE"/>
    <property type="match status" value="1"/>
</dbReference>
<sequence length="742" mass="83906">MNLIEFIRLIKKNIFLLILIPLVMASATYYFTRDADREYSSSTMLYTGLSTGFNIESTGESRKDRDVVNNSFENIINTIRSRETMKEVSFRLLSEILILDKADGTHVNPKTFEKLKKWIPANIRSMVVVPNNAPATYQKLMAIYESGQSKELQHFFNEEKTPFSLKNLSEIKANRKGSSDMIEITYSLNDKGLCENTLKTTLDVFMRRYKGLKASETGSVVAYFQEQFDNAKKDLSEAEDRMKNFRENGQILNYYEQTKAIAGKKEDLTDEHHRLEGELKAADQALAKLEEKLEIDRNSFFKNSELLNQKNKISELTTIIARNNLDPNGENVQKLNEEVKGYENLLTEGVKNLYARTHSTESIQIKNLLDSWLENMILVEKNKARVGSLNIRLGEIKEDYARFAPLGSGLSRLEREIDVRERAYIQILHDLNTALLRKQNIEISSNLDIIDEPITVEMPSKKMMLIILSGLVGAIGVLATLLILELSDRTIKNLERGIEFTGLNAAGALPVFYQKNHSEAIKETLIGQIVTNFKLKISALHGSETTPLILITSTQPNEGKSEVANLITQHLQKSGARVLSIQPSSETRTSYVEGLLKYPATKALSEAKGIEDLISSWIDPNDYDYCLLEIPPFLTGNIPTNILKNAHLSLLVVSANRSWKKADKKAVQILENYHIPVEMIVNGVAFDSLENLVAENQTKDSKLKTMIKRLLRLEFKRKELKPSPIAVGNDSLAVDKLLKKKV</sequence>
<reference evidence="3 4" key="1">
    <citation type="submission" date="2011-07" db="EMBL/GenBank/DDBJ databases">
        <title>The complete genome of chromosome of Emticicia oligotrophica DSM 17448.</title>
        <authorList>
            <consortium name="US DOE Joint Genome Institute (JGI-PGF)"/>
            <person name="Lucas S."/>
            <person name="Han J."/>
            <person name="Lapidus A."/>
            <person name="Bruce D."/>
            <person name="Goodwin L."/>
            <person name="Pitluck S."/>
            <person name="Peters L."/>
            <person name="Kyrpides N."/>
            <person name="Mavromatis K."/>
            <person name="Ivanova N."/>
            <person name="Ovchinnikova G."/>
            <person name="Teshima H."/>
            <person name="Detter J.C."/>
            <person name="Tapia R."/>
            <person name="Han C."/>
            <person name="Land M."/>
            <person name="Hauser L."/>
            <person name="Markowitz V."/>
            <person name="Cheng J.-F."/>
            <person name="Hugenholtz P."/>
            <person name="Woyke T."/>
            <person name="Wu D."/>
            <person name="Tindall B."/>
            <person name="Pomrenke H."/>
            <person name="Brambilla E."/>
            <person name="Klenk H.-P."/>
            <person name="Eisen J.A."/>
        </authorList>
    </citation>
    <scope>NUCLEOTIDE SEQUENCE [LARGE SCALE GENOMIC DNA]</scope>
    <source>
        <strain evidence="3 4">DSM 17448</strain>
    </source>
</reference>
<dbReference type="Proteomes" id="UP000002875">
    <property type="component" value="Chromosome"/>
</dbReference>
<keyword evidence="1" id="KW-0175">Coiled coil</keyword>
<proteinExistence type="predicted"/>
<protein>
    <submittedName>
        <fullName evidence="3">Lipopolysaccharide biosynthesis protein</fullName>
    </submittedName>
</protein>
<evidence type="ECO:0000256" key="1">
    <source>
        <dbReference type="SAM" id="Coils"/>
    </source>
</evidence>
<keyword evidence="2" id="KW-0472">Membrane</keyword>
<organism evidence="3 4">
    <name type="scientific">Emticicia oligotrophica (strain DSM 17448 / CIP 109782 / MTCC 6937 / GPTSA100-15)</name>
    <dbReference type="NCBI Taxonomy" id="929562"/>
    <lineage>
        <taxon>Bacteria</taxon>
        <taxon>Pseudomonadati</taxon>
        <taxon>Bacteroidota</taxon>
        <taxon>Cytophagia</taxon>
        <taxon>Cytophagales</taxon>
        <taxon>Leadbetterellaceae</taxon>
        <taxon>Emticicia</taxon>
    </lineage>
</organism>
<evidence type="ECO:0000256" key="2">
    <source>
        <dbReference type="SAM" id="Phobius"/>
    </source>
</evidence>
<accession>A0ABM5N659</accession>
<feature type="coiled-coil region" evidence="1">
    <location>
        <begin position="221"/>
        <end position="299"/>
    </location>
</feature>
<gene>
    <name evidence="3" type="ordered locus">Emtol_3847</name>
</gene>
<evidence type="ECO:0000313" key="3">
    <source>
        <dbReference type="EMBL" id="AFK04973.1"/>
    </source>
</evidence>